<evidence type="ECO:0000256" key="11">
    <source>
        <dbReference type="SAM" id="MobiDB-lite"/>
    </source>
</evidence>
<feature type="domain" description="ENPP1-3/EXOG-like endonuclease/phosphodiesterase" evidence="13">
    <location>
        <begin position="82"/>
        <end position="290"/>
    </location>
</feature>
<dbReference type="RefSeq" id="WP_146648100.1">
    <property type="nucleotide sequence ID" value="NZ_CP012333.1"/>
</dbReference>
<keyword evidence="4 9" id="KW-0479">Metal-binding</keyword>
<keyword evidence="16" id="KW-1185">Reference proteome</keyword>
<evidence type="ECO:0000256" key="4">
    <source>
        <dbReference type="ARBA" id="ARBA00022723"/>
    </source>
</evidence>
<reference evidence="15 16" key="1">
    <citation type="submission" date="2015-08" db="EMBL/GenBank/DDBJ databases">
        <authorList>
            <person name="Babu N.S."/>
            <person name="Beckwith C.J."/>
            <person name="Beseler K.G."/>
            <person name="Brison A."/>
            <person name="Carone J.V."/>
            <person name="Caskin T.P."/>
            <person name="Diamond M."/>
            <person name="Durham M.E."/>
            <person name="Foxe J.M."/>
            <person name="Go M."/>
            <person name="Henderson B.A."/>
            <person name="Jones I.B."/>
            <person name="McGettigan J.A."/>
            <person name="Micheletti S.J."/>
            <person name="Nasrallah M.E."/>
            <person name="Ortiz D."/>
            <person name="Piller C.R."/>
            <person name="Privatt S.R."/>
            <person name="Schneider S.L."/>
            <person name="Sharp S."/>
            <person name="Smith T.C."/>
            <person name="Stanton J.D."/>
            <person name="Ullery H.E."/>
            <person name="Wilson R.J."/>
            <person name="Serrano M.G."/>
            <person name="Buck G."/>
            <person name="Lee V."/>
            <person name="Wang Y."/>
            <person name="Carvalho R."/>
            <person name="Voegtly L."/>
            <person name="Shi R."/>
            <person name="Duckworth R."/>
            <person name="Johnson A."/>
            <person name="Loviza R."/>
            <person name="Walstead R."/>
            <person name="Shah Z."/>
            <person name="Kiflezghi M."/>
            <person name="Wade K."/>
            <person name="Ball S.L."/>
            <person name="Bradley K.W."/>
            <person name="Asai D.J."/>
            <person name="Bowman C.A."/>
            <person name="Russell D.A."/>
            <person name="Pope W.H."/>
            <person name="Jacobs-Sera D."/>
            <person name="Hendrix R.W."/>
            <person name="Hatfull G.F."/>
        </authorList>
    </citation>
    <scope>NUCLEOTIDE SEQUENCE [LARGE SCALE GENOMIC DNA]</scope>
    <source>
        <strain evidence="15 16">DSM 27648</strain>
    </source>
</reference>
<dbReference type="KEGG" id="llu:AKJ09_03541"/>
<evidence type="ECO:0000256" key="10">
    <source>
        <dbReference type="RuleBase" id="RU366055"/>
    </source>
</evidence>
<comment type="similarity">
    <text evidence="2 10">Belongs to the DNA/RNA non-specific endonuclease family.</text>
</comment>
<keyword evidence="12" id="KW-0732">Signal</keyword>
<evidence type="ECO:0000256" key="5">
    <source>
        <dbReference type="ARBA" id="ARBA00022759"/>
    </source>
</evidence>
<evidence type="ECO:0000256" key="12">
    <source>
        <dbReference type="SAM" id="SignalP"/>
    </source>
</evidence>
<accession>A0A0K1PTN2</accession>
<dbReference type="PANTHER" id="PTHR13966">
    <property type="entry name" value="ENDONUCLEASE RELATED"/>
    <property type="match status" value="1"/>
</dbReference>
<evidence type="ECO:0000313" key="15">
    <source>
        <dbReference type="EMBL" id="AKU96877.1"/>
    </source>
</evidence>
<evidence type="ECO:0000259" key="14">
    <source>
        <dbReference type="SMART" id="SM00892"/>
    </source>
</evidence>
<dbReference type="AlphaFoldDB" id="A0A0K1PTN2"/>
<dbReference type="SMART" id="SM00892">
    <property type="entry name" value="Endonuclease_NS"/>
    <property type="match status" value="1"/>
</dbReference>
<dbReference type="PANTHER" id="PTHR13966:SF5">
    <property type="entry name" value="ENDONUCLEASE G, MITOCHONDRIAL"/>
    <property type="match status" value="1"/>
</dbReference>
<dbReference type="GO" id="GO:0046872">
    <property type="term" value="F:metal ion binding"/>
    <property type="evidence" value="ECO:0007669"/>
    <property type="project" value="UniProtKB-KW"/>
</dbReference>
<evidence type="ECO:0000313" key="16">
    <source>
        <dbReference type="Proteomes" id="UP000064967"/>
    </source>
</evidence>
<dbReference type="PROSITE" id="PS01070">
    <property type="entry name" value="NUCLEASE_NON_SPEC"/>
    <property type="match status" value="1"/>
</dbReference>
<dbReference type="InterPro" id="IPR044929">
    <property type="entry name" value="DNA/RNA_non-sp_Endonuclease_sf"/>
</dbReference>
<dbReference type="CDD" id="cd00091">
    <property type="entry name" value="NUC"/>
    <property type="match status" value="1"/>
</dbReference>
<dbReference type="EMBL" id="CP012333">
    <property type="protein sequence ID" value="AKU96877.1"/>
    <property type="molecule type" value="Genomic_DNA"/>
</dbReference>
<feature type="chain" id="PRO_5005465994" description="Endonuclease" evidence="12">
    <location>
        <begin position="25"/>
        <end position="300"/>
    </location>
</feature>
<feature type="signal peptide" evidence="12">
    <location>
        <begin position="1"/>
        <end position="24"/>
    </location>
</feature>
<feature type="binding site" evidence="9">
    <location>
        <position position="175"/>
    </location>
    <ligand>
        <name>Mg(2+)</name>
        <dbReference type="ChEBI" id="CHEBI:18420"/>
        <note>catalytic</note>
    </ligand>
</feature>
<evidence type="ECO:0000256" key="8">
    <source>
        <dbReference type="PIRSR" id="PIRSR640255-1"/>
    </source>
</evidence>
<dbReference type="InterPro" id="IPR018524">
    <property type="entry name" value="DNA/RNA_endonuclease_AS"/>
</dbReference>
<proteinExistence type="inferred from homology"/>
<keyword evidence="7" id="KW-0460">Magnesium</keyword>
<dbReference type="GO" id="GO:0016787">
    <property type="term" value="F:hydrolase activity"/>
    <property type="evidence" value="ECO:0007669"/>
    <property type="project" value="UniProtKB-KW"/>
</dbReference>
<organism evidence="15 16">
    <name type="scientific">Labilithrix luteola</name>
    <dbReference type="NCBI Taxonomy" id="1391654"/>
    <lineage>
        <taxon>Bacteria</taxon>
        <taxon>Pseudomonadati</taxon>
        <taxon>Myxococcota</taxon>
        <taxon>Polyangia</taxon>
        <taxon>Polyangiales</taxon>
        <taxon>Labilitrichaceae</taxon>
        <taxon>Labilithrix</taxon>
    </lineage>
</organism>
<dbReference type="SMART" id="SM00477">
    <property type="entry name" value="NUC"/>
    <property type="match status" value="1"/>
</dbReference>
<dbReference type="Pfam" id="PF01223">
    <property type="entry name" value="Endonuclease_NS"/>
    <property type="match status" value="1"/>
</dbReference>
<gene>
    <name evidence="15" type="ORF">AKJ09_03541</name>
</gene>
<dbReference type="SUPFAM" id="SSF54060">
    <property type="entry name" value="His-Me finger endonucleases"/>
    <property type="match status" value="1"/>
</dbReference>
<evidence type="ECO:0000256" key="7">
    <source>
        <dbReference type="ARBA" id="ARBA00022842"/>
    </source>
</evidence>
<dbReference type="Proteomes" id="UP000064967">
    <property type="component" value="Chromosome"/>
</dbReference>
<evidence type="ECO:0000256" key="2">
    <source>
        <dbReference type="ARBA" id="ARBA00010052"/>
    </source>
</evidence>
<dbReference type="InterPro" id="IPR040255">
    <property type="entry name" value="Non-specific_endonuclease"/>
</dbReference>
<dbReference type="OrthoDB" id="9811262at2"/>
<keyword evidence="6 10" id="KW-0378">Hydrolase</keyword>
<name>A0A0K1PTN2_9BACT</name>
<feature type="compositionally biased region" description="Pro residues" evidence="11">
    <location>
        <begin position="27"/>
        <end position="39"/>
    </location>
</feature>
<dbReference type="EC" id="3.1.30.-" evidence="10"/>
<feature type="active site" description="Proton acceptor" evidence="8">
    <location>
        <position position="144"/>
    </location>
</feature>
<dbReference type="GO" id="GO:0003676">
    <property type="term" value="F:nucleic acid binding"/>
    <property type="evidence" value="ECO:0007669"/>
    <property type="project" value="InterPro"/>
</dbReference>
<dbReference type="InterPro" id="IPR001604">
    <property type="entry name" value="Endo_G_ENPP1-like_dom"/>
</dbReference>
<protein>
    <recommendedName>
        <fullName evidence="10">Endonuclease</fullName>
        <ecNumber evidence="10">3.1.30.-</ecNumber>
    </recommendedName>
</protein>
<dbReference type="STRING" id="1391654.AKJ09_03541"/>
<keyword evidence="3 10" id="KW-0540">Nuclease</keyword>
<comment type="cofactor">
    <cofactor evidence="1 10">
        <name>Mg(2+)</name>
        <dbReference type="ChEBI" id="CHEBI:18420"/>
    </cofactor>
</comment>
<evidence type="ECO:0000256" key="1">
    <source>
        <dbReference type="ARBA" id="ARBA00001946"/>
    </source>
</evidence>
<dbReference type="PROSITE" id="PS51257">
    <property type="entry name" value="PROKAR_LIPOPROTEIN"/>
    <property type="match status" value="1"/>
</dbReference>
<evidence type="ECO:0000256" key="3">
    <source>
        <dbReference type="ARBA" id="ARBA00022722"/>
    </source>
</evidence>
<dbReference type="GO" id="GO:0004519">
    <property type="term" value="F:endonuclease activity"/>
    <property type="evidence" value="ECO:0007669"/>
    <property type="project" value="UniProtKB-UniRule"/>
</dbReference>
<evidence type="ECO:0000259" key="13">
    <source>
        <dbReference type="SMART" id="SM00477"/>
    </source>
</evidence>
<feature type="region of interest" description="Disordered" evidence="11">
    <location>
        <begin position="25"/>
        <end position="61"/>
    </location>
</feature>
<dbReference type="InterPro" id="IPR044925">
    <property type="entry name" value="His-Me_finger_sf"/>
</dbReference>
<evidence type="ECO:0000256" key="6">
    <source>
        <dbReference type="ARBA" id="ARBA00022801"/>
    </source>
</evidence>
<dbReference type="InterPro" id="IPR020821">
    <property type="entry name" value="ENPP1-3/EXOG-like_nuc-like"/>
</dbReference>
<evidence type="ECO:0000256" key="9">
    <source>
        <dbReference type="PIRSR" id="PIRSR640255-2"/>
    </source>
</evidence>
<keyword evidence="5 10" id="KW-0255">Endonuclease</keyword>
<dbReference type="Gene3D" id="3.40.570.10">
    <property type="entry name" value="Extracellular Endonuclease, subunit A"/>
    <property type="match status" value="1"/>
</dbReference>
<feature type="domain" description="DNA/RNA non-specific endonuclease/pyrophosphatase/phosphodiesterase" evidence="14">
    <location>
        <begin position="81"/>
        <end position="290"/>
    </location>
</feature>
<sequence>MLRSLGWRPFALLFVVLGACSREAQPPTVPTSPMAPGPSAPLGTVRLPQEQEPPPSGVDASVHVALGIPRDADDSDDWLLDRELFVASYNPKLNAPNWVAWNLDDRYLGHAPRSPGFHSDTGLPKTFYVVRDEDYVGSGYDRGHLCPSADRTRDDAMNKATFVFTNAHPQFHELNAGPWEKLETHERELARQGKELYIVAGGIFDSEPTRIGRAKDVGRRVAVPRASYKIIVVLDRGQDARAVRADTKVIAAIMPNTREPKLHEWTDYAVSIREVERATGYDFLARVPRDVQDLIETRTP</sequence>